<evidence type="ECO:0000313" key="1">
    <source>
        <dbReference type="EMBL" id="AXX95884.1"/>
    </source>
</evidence>
<evidence type="ECO:0000313" key="3">
    <source>
        <dbReference type="Proteomes" id="UP000262582"/>
    </source>
</evidence>
<dbReference type="Proteomes" id="UP000290588">
    <property type="component" value="Unassembled WGS sequence"/>
</dbReference>
<dbReference type="RefSeq" id="WP_118918044.1">
    <property type="nucleotide sequence ID" value="NZ_CP032097.1"/>
</dbReference>
<dbReference type="Proteomes" id="UP000262582">
    <property type="component" value="Chromosome"/>
</dbReference>
<protein>
    <recommendedName>
        <fullName evidence="5">DUF86 domain-containing protein</fullName>
    </recommendedName>
</protein>
<evidence type="ECO:0000313" key="4">
    <source>
        <dbReference type="Proteomes" id="UP000290588"/>
    </source>
</evidence>
<evidence type="ECO:0008006" key="5">
    <source>
        <dbReference type="Google" id="ProtNLM"/>
    </source>
</evidence>
<dbReference type="KEGG" id="aell:AELL_2258"/>
<reference evidence="2 4" key="1">
    <citation type="submission" date="2017-09" db="EMBL/GenBank/DDBJ databases">
        <title>Genomics of the genus Arcobacter.</title>
        <authorList>
            <person name="Perez-Cataluna A."/>
            <person name="Figueras M.J."/>
            <person name="Salas-Masso N."/>
        </authorList>
    </citation>
    <scope>NUCLEOTIDE SEQUENCE [LARGE SCALE GENOMIC DNA]</scope>
    <source>
        <strain evidence="2 4">CECT 7837</strain>
    </source>
</reference>
<evidence type="ECO:0000313" key="2">
    <source>
        <dbReference type="EMBL" id="RXI29742.1"/>
    </source>
</evidence>
<dbReference type="OrthoDB" id="13547at2"/>
<dbReference type="SUPFAM" id="SSF81593">
    <property type="entry name" value="Nucleotidyltransferase substrate binding subunit/domain"/>
    <property type="match status" value="1"/>
</dbReference>
<proteinExistence type="predicted"/>
<accession>A0A347UAK6</accession>
<keyword evidence="3" id="KW-1185">Reference proteome</keyword>
<reference evidence="1 3" key="2">
    <citation type="submission" date="2018-08" db="EMBL/GenBank/DDBJ databases">
        <title>Complete genome of the Arcobacter ellisii type strain LMG 26155.</title>
        <authorList>
            <person name="Miller W.G."/>
            <person name="Yee E."/>
            <person name="Bono J.L."/>
        </authorList>
    </citation>
    <scope>NUCLEOTIDE SEQUENCE [LARGE SCALE GENOMIC DNA]</scope>
    <source>
        <strain evidence="1 3">LMG 26155</strain>
    </source>
</reference>
<name>A0A347UAK6_9BACT</name>
<dbReference type="EMBL" id="CP032097">
    <property type="protein sequence ID" value="AXX95884.1"/>
    <property type="molecule type" value="Genomic_DNA"/>
</dbReference>
<gene>
    <name evidence="1" type="ORF">AELL_2258</name>
    <name evidence="2" type="ORF">CP962_10270</name>
</gene>
<sequence>MRESDTKQILEKRFEKLSKHYEALKDYKLLIDKILVNKNIYDQFIFNTLKPEEKAILDAYLKRFSSIQDFLGAKIFSLLLDVAGINSSKMSEVLYYIEKEEIIDSLESWIELREVRNELEHDYPEELEEALIDLKFCIDSFEKLESYYFNSLKFANKYLK</sequence>
<dbReference type="Gene3D" id="1.20.120.330">
    <property type="entry name" value="Nucleotidyltransferases domain 2"/>
    <property type="match status" value="1"/>
</dbReference>
<dbReference type="EMBL" id="NXIG01000010">
    <property type="protein sequence ID" value="RXI29742.1"/>
    <property type="molecule type" value="Genomic_DNA"/>
</dbReference>
<dbReference type="AlphaFoldDB" id="A0A347UAK6"/>
<organism evidence="2 4">
    <name type="scientific">Arcobacter ellisii</name>
    <dbReference type="NCBI Taxonomy" id="913109"/>
    <lineage>
        <taxon>Bacteria</taxon>
        <taxon>Pseudomonadati</taxon>
        <taxon>Campylobacterota</taxon>
        <taxon>Epsilonproteobacteria</taxon>
        <taxon>Campylobacterales</taxon>
        <taxon>Arcobacteraceae</taxon>
        <taxon>Arcobacter</taxon>
    </lineage>
</organism>